<dbReference type="GO" id="GO:0003824">
    <property type="term" value="F:catalytic activity"/>
    <property type="evidence" value="ECO:0007669"/>
    <property type="project" value="InterPro"/>
</dbReference>
<feature type="domain" description="Carrier" evidence="4">
    <location>
        <begin position="515"/>
        <end position="590"/>
    </location>
</feature>
<proteinExistence type="predicted"/>
<protein>
    <submittedName>
        <fullName evidence="5">Non-ribosomal peptide synthetase</fullName>
    </submittedName>
</protein>
<dbReference type="InterPro" id="IPR025110">
    <property type="entry name" value="AMP-bd_C"/>
</dbReference>
<dbReference type="Pfam" id="PF00501">
    <property type="entry name" value="AMP-binding"/>
    <property type="match status" value="1"/>
</dbReference>
<dbReference type="InterPro" id="IPR036736">
    <property type="entry name" value="ACP-like_sf"/>
</dbReference>
<dbReference type="InterPro" id="IPR020845">
    <property type="entry name" value="AMP-binding_CS"/>
</dbReference>
<evidence type="ECO:0000259" key="4">
    <source>
        <dbReference type="PROSITE" id="PS50075"/>
    </source>
</evidence>
<feature type="region of interest" description="Disordered" evidence="3">
    <location>
        <begin position="587"/>
        <end position="606"/>
    </location>
</feature>
<dbReference type="PROSITE" id="PS00455">
    <property type="entry name" value="AMP_BINDING"/>
    <property type="match status" value="1"/>
</dbReference>
<dbReference type="Gene3D" id="3.30.559.10">
    <property type="entry name" value="Chloramphenicol acetyltransferase-like domain"/>
    <property type="match status" value="1"/>
</dbReference>
<organism evidence="5">
    <name type="scientific">uncultured bacterium AB_9</name>
    <dbReference type="NCBI Taxonomy" id="1630012"/>
    <lineage>
        <taxon>Bacteria</taxon>
        <taxon>environmental samples</taxon>
    </lineage>
</organism>
<keyword evidence="1" id="KW-0596">Phosphopantetheine</keyword>
<dbReference type="PANTHER" id="PTHR45527">
    <property type="entry name" value="NONRIBOSOMAL PEPTIDE SYNTHETASE"/>
    <property type="match status" value="1"/>
</dbReference>
<dbReference type="InterPro" id="IPR020806">
    <property type="entry name" value="PKS_PP-bd"/>
</dbReference>
<dbReference type="GO" id="GO:0043041">
    <property type="term" value="P:amino acid activation for nonribosomal peptide biosynthetic process"/>
    <property type="evidence" value="ECO:0007669"/>
    <property type="project" value="TreeGrafter"/>
</dbReference>
<evidence type="ECO:0000256" key="2">
    <source>
        <dbReference type="ARBA" id="ARBA00022553"/>
    </source>
</evidence>
<accession>A0A0E3M3D3</accession>
<dbReference type="InterPro" id="IPR045851">
    <property type="entry name" value="AMP-bd_C_sf"/>
</dbReference>
<sequence length="1012" mass="106924">MALINGPDAPYSRGTVIHEIVASVARTDPGAVGLVHRGATMTYGELLSRSDDATARLAASGVGAGDVVLVVLARGFDWVVTLLSVLRRGAAYLAADPRWPDDRLREIAEVVRPAVSVTDGVHAARVPGPVLLTGESATASPPQPPVTVGGDDPGVIFLTSGSSGRPKLVQVPHRAVVRMFDECRFARFDRTAVMLQTSPIPWDAASMELWGPLVSGGTSVLAEGAHLEPAALREHIARDGVNTAFVTTSLFNVLVEEDVRAFAGLRVVMTGGEKLSVHHIRRFRRAHPGIRLLSAYGPVESTIFTTTHPITEADAAADAIPLGRPVNGTAVAVLDGDRPCATGEVGEICIAGDGLALGYLGDPGLTARKFVTLPLAGDNVRLYRSGDTGWLADDGVLHFVGRLDRQVKVRGHRIEPEEIERRLLDIPGVTRGVVVPVLDGSGACRSLAAFYTAAADGCDAEKVTAQLRASLPSYLVPDIVRRVERIPLTDTGKADRHRLLATLAAGGPAAAPVDAARGKVERAVAAEFAGVLGVAAVGRHDDFYASGGTSLDGIRLCIRLSERLGQPVSQSVLAAGPTVADISARLSSGPVTTDRTPPDGRRVSDASGVPLLPMQRAFWLGSMLEPGSAASQCVSLWHDVEVAPETLIAALTDVYGRHPALRARVVLGDPPEAVVDERAAPVEVAVLDRDGDLMQPMLRHLHQPFGLSHGPMFRAALAEQPDGRLMVGISVHHAFYDEWAEHLLVEELGMAIAARERGTTAPAFGRPAPTLSDVHERLHARRAAADLDAQRDYWRARLRAAPRLSMLAPDAPVTSTHDANPVTVHIDPVALGRLARRRGASLSHALMAALAASIRTVTGVDDIVLGVAVAMRGDPVLARAVTCLLNTVCVRLDEPAGDLAAGVDAVRTEMAAALSNQDVSVADSLGSSGAARGRPPYDVLFVLQPRPHPHLGSGRAEPLFQPTARELIAEVRPRPDGGLVLALLHAGHGDLRAVCERIADQFSRLTDPAVRA</sequence>
<dbReference type="AlphaFoldDB" id="A0A0E3M3D3"/>
<dbReference type="InterPro" id="IPR042099">
    <property type="entry name" value="ANL_N_sf"/>
</dbReference>
<dbReference type="SUPFAM" id="SSF47336">
    <property type="entry name" value="ACP-like"/>
    <property type="match status" value="1"/>
</dbReference>
<evidence type="ECO:0000313" key="5">
    <source>
        <dbReference type="EMBL" id="AKA59380.1"/>
    </source>
</evidence>
<dbReference type="InterPro" id="IPR001242">
    <property type="entry name" value="Condensation_dom"/>
</dbReference>
<dbReference type="GO" id="GO:0044550">
    <property type="term" value="P:secondary metabolite biosynthetic process"/>
    <property type="evidence" value="ECO:0007669"/>
    <property type="project" value="TreeGrafter"/>
</dbReference>
<evidence type="ECO:0000256" key="1">
    <source>
        <dbReference type="ARBA" id="ARBA00022450"/>
    </source>
</evidence>
<dbReference type="PANTHER" id="PTHR45527:SF1">
    <property type="entry name" value="FATTY ACID SYNTHASE"/>
    <property type="match status" value="1"/>
</dbReference>
<dbReference type="InterPro" id="IPR023213">
    <property type="entry name" value="CAT-like_dom_sf"/>
</dbReference>
<dbReference type="Gene3D" id="3.30.559.30">
    <property type="entry name" value="Nonribosomal peptide synthetase, condensation domain"/>
    <property type="match status" value="1"/>
</dbReference>
<evidence type="ECO:0000256" key="3">
    <source>
        <dbReference type="SAM" id="MobiDB-lite"/>
    </source>
</evidence>
<dbReference type="SMART" id="SM00823">
    <property type="entry name" value="PKS_PP"/>
    <property type="match status" value="1"/>
</dbReference>
<dbReference type="Gene3D" id="3.30.300.30">
    <property type="match status" value="1"/>
</dbReference>
<dbReference type="Pfam" id="PF13193">
    <property type="entry name" value="AMP-binding_C"/>
    <property type="match status" value="1"/>
</dbReference>
<reference evidence="5" key="1">
    <citation type="journal article" date="2015" name="Proc. Natl. Acad. Sci. U.S.A.">
        <title>Multiplexed metagenome mining using short DNA sequence tags facilitates targeted discovery of epoxyketone proteasome inhibitors.</title>
        <authorList>
            <person name="Owen J.G."/>
            <person name="Charlop-Powers Z."/>
            <person name="Smith A.G."/>
            <person name="Ternei M.A."/>
            <person name="Calle P.Y."/>
            <person name="Reddy B.V."/>
            <person name="Montiel D."/>
            <person name="Brady S.F."/>
        </authorList>
    </citation>
    <scope>NUCLEOTIDE SEQUENCE</scope>
</reference>
<dbReference type="PROSITE" id="PS50075">
    <property type="entry name" value="CARRIER"/>
    <property type="match status" value="1"/>
</dbReference>
<keyword evidence="2" id="KW-0597">Phosphoprotein</keyword>
<dbReference type="InterPro" id="IPR009081">
    <property type="entry name" value="PP-bd_ACP"/>
</dbReference>
<dbReference type="SUPFAM" id="SSF52777">
    <property type="entry name" value="CoA-dependent acyltransferases"/>
    <property type="match status" value="2"/>
</dbReference>
<dbReference type="Pfam" id="PF00550">
    <property type="entry name" value="PP-binding"/>
    <property type="match status" value="1"/>
</dbReference>
<dbReference type="InterPro" id="IPR010071">
    <property type="entry name" value="AA_adenyl_dom"/>
</dbReference>
<dbReference type="Gene3D" id="1.10.1200.10">
    <property type="entry name" value="ACP-like"/>
    <property type="match status" value="1"/>
</dbReference>
<dbReference type="SUPFAM" id="SSF56801">
    <property type="entry name" value="Acetyl-CoA synthetase-like"/>
    <property type="match status" value="1"/>
</dbReference>
<dbReference type="NCBIfam" id="TIGR01733">
    <property type="entry name" value="AA-adenyl-dom"/>
    <property type="match status" value="1"/>
</dbReference>
<dbReference type="EMBL" id="KP830089">
    <property type="protein sequence ID" value="AKA59380.1"/>
    <property type="molecule type" value="Genomic_DNA"/>
</dbReference>
<dbReference type="InterPro" id="IPR000873">
    <property type="entry name" value="AMP-dep_synth/lig_dom"/>
</dbReference>
<dbReference type="Gene3D" id="3.40.50.12780">
    <property type="entry name" value="N-terminal domain of ligase-like"/>
    <property type="match status" value="1"/>
</dbReference>
<name>A0A0E3M3D3_9BACT</name>
<dbReference type="GO" id="GO:0005737">
    <property type="term" value="C:cytoplasm"/>
    <property type="evidence" value="ECO:0007669"/>
    <property type="project" value="TreeGrafter"/>
</dbReference>
<dbReference type="GO" id="GO:0031177">
    <property type="term" value="F:phosphopantetheine binding"/>
    <property type="evidence" value="ECO:0007669"/>
    <property type="project" value="InterPro"/>
</dbReference>
<dbReference type="Pfam" id="PF00668">
    <property type="entry name" value="Condensation"/>
    <property type="match status" value="1"/>
</dbReference>